<evidence type="ECO:0000313" key="2">
    <source>
        <dbReference type="Proteomes" id="UP000694409"/>
    </source>
</evidence>
<reference evidence="1" key="2">
    <citation type="submission" date="2025-09" db="UniProtKB">
        <authorList>
            <consortium name="Ensembl"/>
        </authorList>
    </citation>
    <scope>IDENTIFICATION</scope>
</reference>
<proteinExistence type="predicted"/>
<sequence>MEKKYSSRAQNHPDKVLKTLDTTTICIQLTLQCEPLSENTDINLQGVYKRVPKKPWKNDSALQYPYLFTALNQQLRSTSPGNLGIFCSFQSGLHR</sequence>
<name>A0A8C9KSN3_SERCA</name>
<dbReference type="Ensembl" id="ENSSCAT00000000132.1">
    <property type="protein sequence ID" value="ENSSCAP00000000118.1"/>
    <property type="gene ID" value="ENSSCAG00000000106.1"/>
</dbReference>
<keyword evidence="2" id="KW-1185">Reference proteome</keyword>
<protein>
    <submittedName>
        <fullName evidence="1">Uncharacterized protein</fullName>
    </submittedName>
</protein>
<evidence type="ECO:0000313" key="1">
    <source>
        <dbReference type="Ensembl" id="ENSSCAP00000000118.1"/>
    </source>
</evidence>
<dbReference type="Proteomes" id="UP000694409">
    <property type="component" value="Unassembled WGS sequence"/>
</dbReference>
<organism evidence="1 2">
    <name type="scientific">Serinus canaria</name>
    <name type="common">Island canary</name>
    <name type="synonym">Fringilla canaria</name>
    <dbReference type="NCBI Taxonomy" id="9135"/>
    <lineage>
        <taxon>Eukaryota</taxon>
        <taxon>Metazoa</taxon>
        <taxon>Chordata</taxon>
        <taxon>Craniata</taxon>
        <taxon>Vertebrata</taxon>
        <taxon>Euteleostomi</taxon>
        <taxon>Archelosauria</taxon>
        <taxon>Archosauria</taxon>
        <taxon>Dinosauria</taxon>
        <taxon>Saurischia</taxon>
        <taxon>Theropoda</taxon>
        <taxon>Coelurosauria</taxon>
        <taxon>Aves</taxon>
        <taxon>Neognathae</taxon>
        <taxon>Neoaves</taxon>
        <taxon>Telluraves</taxon>
        <taxon>Australaves</taxon>
        <taxon>Passeriformes</taxon>
        <taxon>Passeroidea</taxon>
        <taxon>Fringillidae</taxon>
        <taxon>Carduelinae</taxon>
        <taxon>Serinus</taxon>
    </lineage>
</organism>
<reference evidence="1" key="1">
    <citation type="submission" date="2025-08" db="UniProtKB">
        <authorList>
            <consortium name="Ensembl"/>
        </authorList>
    </citation>
    <scope>IDENTIFICATION</scope>
</reference>
<dbReference type="AlphaFoldDB" id="A0A8C9KSN3"/>
<accession>A0A8C9KSN3</accession>